<dbReference type="PROSITE" id="PS00688">
    <property type="entry name" value="SIGMA54_INTERACT_3"/>
    <property type="match status" value="1"/>
</dbReference>
<dbReference type="Proteomes" id="UP000322876">
    <property type="component" value="Unassembled WGS sequence"/>
</dbReference>
<dbReference type="InterPro" id="IPR003593">
    <property type="entry name" value="AAA+_ATPase"/>
</dbReference>
<keyword evidence="6" id="KW-0597">Phosphoprotein</keyword>
<dbReference type="InterPro" id="IPR001789">
    <property type="entry name" value="Sig_transdc_resp-reg_receiver"/>
</dbReference>
<dbReference type="PRINTS" id="PR01590">
    <property type="entry name" value="HTHFIS"/>
</dbReference>
<comment type="caution">
    <text evidence="9">The sequence shown here is derived from an EMBL/GenBank/DDBJ whole genome shotgun (WGS) entry which is preliminary data.</text>
</comment>
<dbReference type="GO" id="GO:0043565">
    <property type="term" value="F:sequence-specific DNA binding"/>
    <property type="evidence" value="ECO:0007669"/>
    <property type="project" value="InterPro"/>
</dbReference>
<feature type="domain" description="Response regulatory" evidence="8">
    <location>
        <begin position="6"/>
        <end position="119"/>
    </location>
</feature>
<dbReference type="InterPro" id="IPR025943">
    <property type="entry name" value="Sigma_54_int_dom_ATP-bd_2"/>
</dbReference>
<dbReference type="SMART" id="SM00382">
    <property type="entry name" value="AAA"/>
    <property type="match status" value="1"/>
</dbReference>
<keyword evidence="3" id="KW-0805">Transcription regulation</keyword>
<feature type="modified residue" description="4-aspartylphosphate" evidence="6">
    <location>
        <position position="54"/>
    </location>
</feature>
<dbReference type="PROSITE" id="PS50045">
    <property type="entry name" value="SIGMA54_INTERACT_4"/>
    <property type="match status" value="1"/>
</dbReference>
<reference evidence="9 10" key="1">
    <citation type="submission" date="2019-06" db="EMBL/GenBank/DDBJ databases">
        <title>Genomic insights into carbon and energy metabolism of Deferribacter autotrophicus revealed new metabolic traits in the phylum Deferribacteres.</title>
        <authorList>
            <person name="Slobodkin A.I."/>
            <person name="Slobodkina G.B."/>
            <person name="Allioux M."/>
            <person name="Alain K."/>
            <person name="Jebbar M."/>
            <person name="Shadrin V."/>
            <person name="Kublanov I.V."/>
            <person name="Toshchakov S.V."/>
            <person name="Bonch-Osmolovskaya E.A."/>
        </authorList>
    </citation>
    <scope>NUCLEOTIDE SEQUENCE [LARGE SCALE GENOMIC DNA]</scope>
    <source>
        <strain evidence="9 10">SL50</strain>
    </source>
</reference>
<dbReference type="InterPro" id="IPR027417">
    <property type="entry name" value="P-loop_NTPase"/>
</dbReference>
<dbReference type="SUPFAM" id="SSF52172">
    <property type="entry name" value="CheY-like"/>
    <property type="match status" value="1"/>
</dbReference>
<dbReference type="PANTHER" id="PTHR32071:SF57">
    <property type="entry name" value="C4-DICARBOXYLATE TRANSPORT TRANSCRIPTIONAL REGULATORY PROTEIN DCTD"/>
    <property type="match status" value="1"/>
</dbReference>
<dbReference type="SUPFAM" id="SSF46689">
    <property type="entry name" value="Homeodomain-like"/>
    <property type="match status" value="1"/>
</dbReference>
<dbReference type="Gene3D" id="3.40.50.2300">
    <property type="match status" value="1"/>
</dbReference>
<dbReference type="Gene3D" id="1.10.8.60">
    <property type="match status" value="1"/>
</dbReference>
<evidence type="ECO:0000259" key="7">
    <source>
        <dbReference type="PROSITE" id="PS50045"/>
    </source>
</evidence>
<organism evidence="9 10">
    <name type="scientific">Deferribacter autotrophicus</name>
    <dbReference type="NCBI Taxonomy" id="500465"/>
    <lineage>
        <taxon>Bacteria</taxon>
        <taxon>Pseudomonadati</taxon>
        <taxon>Deferribacterota</taxon>
        <taxon>Deferribacteres</taxon>
        <taxon>Deferribacterales</taxon>
        <taxon>Deferribacteraceae</taxon>
        <taxon>Deferribacter</taxon>
    </lineage>
</organism>
<dbReference type="SMART" id="SM00448">
    <property type="entry name" value="REC"/>
    <property type="match status" value="1"/>
</dbReference>
<dbReference type="GO" id="GO:0005524">
    <property type="term" value="F:ATP binding"/>
    <property type="evidence" value="ECO:0007669"/>
    <property type="project" value="UniProtKB-KW"/>
</dbReference>
<dbReference type="GO" id="GO:0000160">
    <property type="term" value="P:phosphorelay signal transduction system"/>
    <property type="evidence" value="ECO:0007669"/>
    <property type="project" value="InterPro"/>
</dbReference>
<keyword evidence="10" id="KW-1185">Reference proteome</keyword>
<dbReference type="InterPro" id="IPR025944">
    <property type="entry name" value="Sigma_54_int_dom_CS"/>
</dbReference>
<evidence type="ECO:0000313" key="10">
    <source>
        <dbReference type="Proteomes" id="UP000322876"/>
    </source>
</evidence>
<gene>
    <name evidence="9" type="ORF">FHQ18_03655</name>
</gene>
<dbReference type="InterPro" id="IPR025662">
    <property type="entry name" value="Sigma_54_int_dom_ATP-bd_1"/>
</dbReference>
<dbReference type="InterPro" id="IPR009057">
    <property type="entry name" value="Homeodomain-like_sf"/>
</dbReference>
<dbReference type="CDD" id="cd00009">
    <property type="entry name" value="AAA"/>
    <property type="match status" value="1"/>
</dbReference>
<dbReference type="Pfam" id="PF02954">
    <property type="entry name" value="HTH_8"/>
    <property type="match status" value="1"/>
</dbReference>
<dbReference type="OrthoDB" id="9767106at2"/>
<dbReference type="CDD" id="cd00156">
    <property type="entry name" value="REC"/>
    <property type="match status" value="1"/>
</dbReference>
<evidence type="ECO:0000259" key="8">
    <source>
        <dbReference type="PROSITE" id="PS50110"/>
    </source>
</evidence>
<dbReference type="PANTHER" id="PTHR32071">
    <property type="entry name" value="TRANSCRIPTIONAL REGULATORY PROTEIN"/>
    <property type="match status" value="1"/>
</dbReference>
<name>A0A5A8F7M0_9BACT</name>
<keyword evidence="2" id="KW-0067">ATP-binding</keyword>
<evidence type="ECO:0000256" key="4">
    <source>
        <dbReference type="ARBA" id="ARBA00023125"/>
    </source>
</evidence>
<feature type="domain" description="Sigma-54 factor interaction" evidence="7">
    <location>
        <begin position="138"/>
        <end position="367"/>
    </location>
</feature>
<keyword evidence="4" id="KW-0238">DNA-binding</keyword>
<dbReference type="InterPro" id="IPR058031">
    <property type="entry name" value="AAA_lid_NorR"/>
</dbReference>
<dbReference type="Gene3D" id="1.10.10.60">
    <property type="entry name" value="Homeodomain-like"/>
    <property type="match status" value="1"/>
</dbReference>
<dbReference type="EMBL" id="VFJB01000003">
    <property type="protein sequence ID" value="KAA0259058.1"/>
    <property type="molecule type" value="Genomic_DNA"/>
</dbReference>
<proteinExistence type="predicted"/>
<evidence type="ECO:0000256" key="5">
    <source>
        <dbReference type="ARBA" id="ARBA00023163"/>
    </source>
</evidence>
<dbReference type="Pfam" id="PF25601">
    <property type="entry name" value="AAA_lid_14"/>
    <property type="match status" value="1"/>
</dbReference>
<dbReference type="InterPro" id="IPR002078">
    <property type="entry name" value="Sigma_54_int"/>
</dbReference>
<evidence type="ECO:0000256" key="1">
    <source>
        <dbReference type="ARBA" id="ARBA00022741"/>
    </source>
</evidence>
<dbReference type="SUPFAM" id="SSF52540">
    <property type="entry name" value="P-loop containing nucleoside triphosphate hydrolases"/>
    <property type="match status" value="1"/>
</dbReference>
<dbReference type="PROSITE" id="PS00675">
    <property type="entry name" value="SIGMA54_INTERACT_1"/>
    <property type="match status" value="1"/>
</dbReference>
<dbReference type="PROSITE" id="PS50110">
    <property type="entry name" value="RESPONSE_REGULATORY"/>
    <property type="match status" value="1"/>
</dbReference>
<dbReference type="FunFam" id="3.40.50.300:FF:000006">
    <property type="entry name" value="DNA-binding transcriptional regulator NtrC"/>
    <property type="match status" value="1"/>
</dbReference>
<evidence type="ECO:0000313" key="9">
    <source>
        <dbReference type="EMBL" id="KAA0259058.1"/>
    </source>
</evidence>
<evidence type="ECO:0000256" key="3">
    <source>
        <dbReference type="ARBA" id="ARBA00023015"/>
    </source>
</evidence>
<keyword evidence="1" id="KW-0547">Nucleotide-binding</keyword>
<dbReference type="InterPro" id="IPR011006">
    <property type="entry name" value="CheY-like_superfamily"/>
</dbReference>
<evidence type="ECO:0000256" key="6">
    <source>
        <dbReference type="PROSITE-ProRule" id="PRU00169"/>
    </source>
</evidence>
<dbReference type="AlphaFoldDB" id="A0A5A8F7M0"/>
<dbReference type="Gene3D" id="3.40.50.300">
    <property type="entry name" value="P-loop containing nucleotide triphosphate hydrolases"/>
    <property type="match status" value="1"/>
</dbReference>
<evidence type="ECO:0000256" key="2">
    <source>
        <dbReference type="ARBA" id="ARBA00022840"/>
    </source>
</evidence>
<protein>
    <submittedName>
        <fullName evidence="9">Sigma-54-dependent Fis family transcriptional regulator</fullName>
    </submittedName>
</protein>
<dbReference type="GO" id="GO:0006355">
    <property type="term" value="P:regulation of DNA-templated transcription"/>
    <property type="evidence" value="ECO:0007669"/>
    <property type="project" value="InterPro"/>
</dbReference>
<dbReference type="InterPro" id="IPR002197">
    <property type="entry name" value="HTH_Fis"/>
</dbReference>
<accession>A0A5A8F7M0</accession>
<keyword evidence="5" id="KW-0804">Transcription</keyword>
<dbReference type="Pfam" id="PF00072">
    <property type="entry name" value="Response_reg"/>
    <property type="match status" value="1"/>
</dbReference>
<dbReference type="PROSITE" id="PS00676">
    <property type="entry name" value="SIGMA54_INTERACT_2"/>
    <property type="match status" value="1"/>
</dbReference>
<sequence length="438" mass="49673">MEDKKKILIVDDEENHRFMLKLHLEDEYVVDEASNGVEALSSVESNHYDLILLDIKMDLMDGLTFLSHLRRKGMNTPVIVISAFNNVRTAVEAMKLGAVDYITKPVDVKVLKKQIEELLSSKSGEEEVKIVDDYYYEGVYSENGLGKIIDLLKMVAPTDATVLIMGESGTGKELIARSIHNNSPRKGKPFLAVNCAALNENLIESELFGHEKGAFTGADKAKPGKFELADGGTIFLDEIGELPLQTQAKLLRVLQDKTFERVGGLKTLKTDARIVAATNRNLEEMVKEGKFREDLYFRLNVFPVFVPPLRERKNEIPLLLNFFIKKYSEKFQKIIKGYSDDYLKVLMKYNFPGNIRELENIVERSIILCRGEMLTRDLLPPLKMENSSSKKSSMKEHEKILIEKALKETNGNKSKAAELLGISRKTLHNKIKEYNIEV</sequence>
<dbReference type="Pfam" id="PF00158">
    <property type="entry name" value="Sigma54_activat"/>
    <property type="match status" value="1"/>
</dbReference>
<dbReference type="RefSeq" id="WP_149265815.1">
    <property type="nucleotide sequence ID" value="NZ_VFJB01000003.1"/>
</dbReference>